<organism evidence="1 2">
    <name type="scientific">Chrysochromulina tobinii</name>
    <dbReference type="NCBI Taxonomy" id="1460289"/>
    <lineage>
        <taxon>Eukaryota</taxon>
        <taxon>Haptista</taxon>
        <taxon>Haptophyta</taxon>
        <taxon>Prymnesiophyceae</taxon>
        <taxon>Prymnesiales</taxon>
        <taxon>Chrysochromulinaceae</taxon>
        <taxon>Chrysochromulina</taxon>
    </lineage>
</organism>
<comment type="caution">
    <text evidence="1">The sequence shown here is derived from an EMBL/GenBank/DDBJ whole genome shotgun (WGS) entry which is preliminary data.</text>
</comment>
<accession>A0A0M0JZA1</accession>
<dbReference type="AlphaFoldDB" id="A0A0M0JZA1"/>
<dbReference type="Proteomes" id="UP000037460">
    <property type="component" value="Unassembled WGS sequence"/>
</dbReference>
<protein>
    <submittedName>
        <fullName evidence="1">Uncharacterized protein</fullName>
    </submittedName>
</protein>
<dbReference type="EMBL" id="JWZX01001964">
    <property type="protein sequence ID" value="KOO31662.1"/>
    <property type="molecule type" value="Genomic_DNA"/>
</dbReference>
<sequence length="140" mass="15389">MMECQAYNTALYDAIDPSILFNGAYETVDRLQRKEFANGDLRDGIASLPDEPLTSKVVLIRFYLVDACNTNHDETKTVQGLVRLVTKRGCELGLPAGSVLDELAAPVIEKDKRDKKDDGKNKGKKPGDAAFKLIQTGCKV</sequence>
<evidence type="ECO:0000313" key="2">
    <source>
        <dbReference type="Proteomes" id="UP000037460"/>
    </source>
</evidence>
<gene>
    <name evidence="1" type="ORF">Ctob_015162</name>
</gene>
<proteinExistence type="predicted"/>
<name>A0A0M0JZA1_9EUKA</name>
<reference evidence="2" key="1">
    <citation type="journal article" date="2015" name="PLoS Genet.">
        <title>Genome Sequence and Transcriptome Analyses of Chrysochromulina tobin: Metabolic Tools for Enhanced Algal Fitness in the Prominent Order Prymnesiales (Haptophyceae).</title>
        <authorList>
            <person name="Hovde B.T."/>
            <person name="Deodato C.R."/>
            <person name="Hunsperger H.M."/>
            <person name="Ryken S.A."/>
            <person name="Yost W."/>
            <person name="Jha R.K."/>
            <person name="Patterson J."/>
            <person name="Monnat R.J. Jr."/>
            <person name="Barlow S.B."/>
            <person name="Starkenburg S.R."/>
            <person name="Cattolico R.A."/>
        </authorList>
    </citation>
    <scope>NUCLEOTIDE SEQUENCE</scope>
    <source>
        <strain evidence="2">CCMP291</strain>
    </source>
</reference>
<keyword evidence="2" id="KW-1185">Reference proteome</keyword>
<evidence type="ECO:0000313" key="1">
    <source>
        <dbReference type="EMBL" id="KOO31662.1"/>
    </source>
</evidence>